<evidence type="ECO:0000313" key="2">
    <source>
        <dbReference type="EMBL" id="KAL1187878.1"/>
    </source>
</evidence>
<name>A0ABD0YZL1_CARAN</name>
<feature type="domain" description="NOG1 N-terminal helical" evidence="1">
    <location>
        <begin position="7"/>
        <end position="177"/>
    </location>
</feature>
<dbReference type="PANTHER" id="PTHR45759">
    <property type="entry name" value="NUCLEOLAR GTP-BINDING PROTEIN 1"/>
    <property type="match status" value="1"/>
</dbReference>
<dbReference type="InterPro" id="IPR041623">
    <property type="entry name" value="NOG1_N"/>
</dbReference>
<gene>
    <name evidence="2" type="ORF">V5N11_015838</name>
</gene>
<organism evidence="2 3">
    <name type="scientific">Cardamine amara subsp. amara</name>
    <dbReference type="NCBI Taxonomy" id="228776"/>
    <lineage>
        <taxon>Eukaryota</taxon>
        <taxon>Viridiplantae</taxon>
        <taxon>Streptophyta</taxon>
        <taxon>Embryophyta</taxon>
        <taxon>Tracheophyta</taxon>
        <taxon>Spermatophyta</taxon>
        <taxon>Magnoliopsida</taxon>
        <taxon>eudicotyledons</taxon>
        <taxon>Gunneridae</taxon>
        <taxon>Pentapetalae</taxon>
        <taxon>rosids</taxon>
        <taxon>malvids</taxon>
        <taxon>Brassicales</taxon>
        <taxon>Brassicaceae</taxon>
        <taxon>Cardamineae</taxon>
        <taxon>Cardamine</taxon>
    </lineage>
</organism>
<protein>
    <submittedName>
        <fullName evidence="2">Nucleolar GTP-binding protein 1</fullName>
    </submittedName>
</protein>
<dbReference type="EMBL" id="JBANAX010000939">
    <property type="protein sequence ID" value="KAL1187878.1"/>
    <property type="molecule type" value="Genomic_DNA"/>
</dbReference>
<sequence length="292" mass="33709">MEEKNNFKKISEVPSESYFADVIVANMAVRPKRGSHMAVRRKNPNYATECLNHLRHSHLRSISSVKKSFANKFYNVYQEFRASVQIDRSYFGHFSMRYMDADYMLALEQVFQATTCVAQIACWFKELLRNTDDCDSLEKCNRLKVSALGCMYTVAVKCLPSLAYLEHVRQYMASLTESDLEDKIAISSSTVIKYDKYLDKKDCTVPFCLDVQNLAGFAPHNVLSWISRLELDNALRLVEAEKLAFAQMEAHNLAYAQQLEFAKHSHNPKEHLLPAHDRDRARHLVTSQLHRM</sequence>
<dbReference type="Gene3D" id="1.20.120.1190">
    <property type="match status" value="1"/>
</dbReference>
<accession>A0ABD0YZL1</accession>
<dbReference type="Proteomes" id="UP001558713">
    <property type="component" value="Unassembled WGS sequence"/>
</dbReference>
<evidence type="ECO:0000259" key="1">
    <source>
        <dbReference type="Pfam" id="PF17835"/>
    </source>
</evidence>
<reference evidence="2 3" key="1">
    <citation type="submission" date="2024-04" db="EMBL/GenBank/DDBJ databases">
        <title>Genome assembly C_amara_ONT_v2.</title>
        <authorList>
            <person name="Yant L."/>
            <person name="Moore C."/>
            <person name="Slenker M."/>
        </authorList>
    </citation>
    <scope>NUCLEOTIDE SEQUENCE [LARGE SCALE GENOMIC DNA]</scope>
    <source>
        <tissue evidence="2">Leaf</tissue>
    </source>
</reference>
<dbReference type="AlphaFoldDB" id="A0ABD0YZL1"/>
<keyword evidence="3" id="KW-1185">Reference proteome</keyword>
<dbReference type="Pfam" id="PF17835">
    <property type="entry name" value="NOG1_N"/>
    <property type="match status" value="1"/>
</dbReference>
<evidence type="ECO:0000313" key="3">
    <source>
        <dbReference type="Proteomes" id="UP001558713"/>
    </source>
</evidence>
<proteinExistence type="predicted"/>
<comment type="caution">
    <text evidence="2">The sequence shown here is derived from an EMBL/GenBank/DDBJ whole genome shotgun (WGS) entry which is preliminary data.</text>
</comment>